<dbReference type="STRING" id="1619234.SAMN05421730_102155"/>
<dbReference type="InterPro" id="IPR010982">
    <property type="entry name" value="Lambda_DNA-bd_dom_sf"/>
</dbReference>
<evidence type="ECO:0000256" key="1">
    <source>
        <dbReference type="ARBA" id="ARBA00023125"/>
    </source>
</evidence>
<feature type="transmembrane region" description="Helical" evidence="2">
    <location>
        <begin position="127"/>
        <end position="149"/>
    </location>
</feature>
<feature type="transmembrane region" description="Helical" evidence="2">
    <location>
        <begin position="99"/>
        <end position="121"/>
    </location>
</feature>
<keyword evidence="1" id="KW-0238">DNA-binding</keyword>
<protein>
    <submittedName>
        <fullName evidence="4">Helix-turn-helix domain-containing protein</fullName>
    </submittedName>
</protein>
<name>A0A1D3TWE1_9FIRM</name>
<proteinExistence type="predicted"/>
<dbReference type="CDD" id="cd00093">
    <property type="entry name" value="HTH_XRE"/>
    <property type="match status" value="1"/>
</dbReference>
<dbReference type="Gene3D" id="1.10.260.40">
    <property type="entry name" value="lambda repressor-like DNA-binding domains"/>
    <property type="match status" value="1"/>
</dbReference>
<keyword evidence="2" id="KW-0472">Membrane</keyword>
<reference evidence="4 5" key="1">
    <citation type="submission" date="2016-09" db="EMBL/GenBank/DDBJ databases">
        <authorList>
            <person name="Capua I."/>
            <person name="De Benedictis P."/>
            <person name="Joannis T."/>
            <person name="Lombin L.H."/>
            <person name="Cattoli G."/>
        </authorList>
    </citation>
    <scope>NUCLEOTIDE SEQUENCE [LARGE SCALE GENOMIC DNA]</scope>
    <source>
        <strain evidence="4 5">GluBS11</strain>
    </source>
</reference>
<sequence length="209" mass="23703">MDQIKIGKFIAEERKRKSYTQKQLAEILGISDKTISKWECGNGFPEISLLMPLCKELGMSVNELLSGERLSEYDYKKKAEENMVNFIREKEDNKKKMQLTVVTGVISTVAFFTLIIVVSVYTDVISLPAKVLLIVIACAVFVVGLYVAMQGERTIGYYKCKHCGEYFIPTFTAYIKGIHVFKTRRLECPGCGKSGWCKKVMAKEKIIEL</sequence>
<dbReference type="AlphaFoldDB" id="A0A1D3TWE1"/>
<dbReference type="Pfam" id="PF12844">
    <property type="entry name" value="HTH_19"/>
    <property type="match status" value="1"/>
</dbReference>
<evidence type="ECO:0000313" key="5">
    <source>
        <dbReference type="Proteomes" id="UP000199315"/>
    </source>
</evidence>
<accession>A0A1D3TWE1</accession>
<keyword evidence="2" id="KW-0812">Transmembrane</keyword>
<dbReference type="Proteomes" id="UP000199315">
    <property type="component" value="Unassembled WGS sequence"/>
</dbReference>
<feature type="domain" description="HTH cro/C1-type" evidence="3">
    <location>
        <begin position="10"/>
        <end position="64"/>
    </location>
</feature>
<dbReference type="PROSITE" id="PS50943">
    <property type="entry name" value="HTH_CROC1"/>
    <property type="match status" value="1"/>
</dbReference>
<dbReference type="PANTHER" id="PTHR46558:SF11">
    <property type="entry name" value="HTH-TYPE TRANSCRIPTIONAL REGULATOR XRE"/>
    <property type="match status" value="1"/>
</dbReference>
<dbReference type="EMBL" id="FMKA01000021">
    <property type="protein sequence ID" value="SCP98511.1"/>
    <property type="molecule type" value="Genomic_DNA"/>
</dbReference>
<dbReference type="PANTHER" id="PTHR46558">
    <property type="entry name" value="TRACRIPTIONAL REGULATORY PROTEIN-RELATED-RELATED"/>
    <property type="match status" value="1"/>
</dbReference>
<keyword evidence="5" id="KW-1185">Reference proteome</keyword>
<keyword evidence="2" id="KW-1133">Transmembrane helix</keyword>
<dbReference type="InterPro" id="IPR001387">
    <property type="entry name" value="Cro/C1-type_HTH"/>
</dbReference>
<dbReference type="SMART" id="SM00530">
    <property type="entry name" value="HTH_XRE"/>
    <property type="match status" value="1"/>
</dbReference>
<evidence type="ECO:0000256" key="2">
    <source>
        <dbReference type="SAM" id="Phobius"/>
    </source>
</evidence>
<gene>
    <name evidence="4" type="ORF">SAMN05421730_102155</name>
</gene>
<evidence type="ECO:0000313" key="4">
    <source>
        <dbReference type="EMBL" id="SCP98511.1"/>
    </source>
</evidence>
<dbReference type="RefSeq" id="WP_091235528.1">
    <property type="nucleotide sequence ID" value="NZ_FMKA01000021.1"/>
</dbReference>
<evidence type="ECO:0000259" key="3">
    <source>
        <dbReference type="PROSITE" id="PS50943"/>
    </source>
</evidence>
<dbReference type="SUPFAM" id="SSF47413">
    <property type="entry name" value="lambda repressor-like DNA-binding domains"/>
    <property type="match status" value="1"/>
</dbReference>
<dbReference type="OrthoDB" id="9813152at2"/>
<organism evidence="4 5">
    <name type="scientific">Anaerobium acetethylicum</name>
    <dbReference type="NCBI Taxonomy" id="1619234"/>
    <lineage>
        <taxon>Bacteria</taxon>
        <taxon>Bacillati</taxon>
        <taxon>Bacillota</taxon>
        <taxon>Clostridia</taxon>
        <taxon>Lachnospirales</taxon>
        <taxon>Lachnospiraceae</taxon>
        <taxon>Anaerobium</taxon>
    </lineage>
</organism>
<dbReference type="GO" id="GO:0003677">
    <property type="term" value="F:DNA binding"/>
    <property type="evidence" value="ECO:0007669"/>
    <property type="project" value="UniProtKB-KW"/>
</dbReference>